<evidence type="ECO:0000256" key="1">
    <source>
        <dbReference type="SAM" id="MobiDB-lite"/>
    </source>
</evidence>
<organism evidence="2">
    <name type="scientific">marine metagenome</name>
    <dbReference type="NCBI Taxonomy" id="408172"/>
    <lineage>
        <taxon>unclassified sequences</taxon>
        <taxon>metagenomes</taxon>
        <taxon>ecological metagenomes</taxon>
    </lineage>
</organism>
<feature type="compositionally biased region" description="Polar residues" evidence="1">
    <location>
        <begin position="11"/>
        <end position="24"/>
    </location>
</feature>
<accession>A0A382EGI0</accession>
<evidence type="ECO:0000313" key="2">
    <source>
        <dbReference type="EMBL" id="SVB49838.1"/>
    </source>
</evidence>
<feature type="region of interest" description="Disordered" evidence="1">
    <location>
        <begin position="1"/>
        <end position="31"/>
    </location>
</feature>
<sequence>MRQKVIEGSQLVVNQGSTGPSRTSALEERFD</sequence>
<name>A0A382EGI0_9ZZZZ</name>
<gene>
    <name evidence="2" type="ORF">METZ01_LOCUS202692</name>
</gene>
<protein>
    <submittedName>
        <fullName evidence="2">Uncharacterized protein</fullName>
    </submittedName>
</protein>
<proteinExistence type="predicted"/>
<reference evidence="2" key="1">
    <citation type="submission" date="2018-05" db="EMBL/GenBank/DDBJ databases">
        <authorList>
            <person name="Lanie J.A."/>
            <person name="Ng W.-L."/>
            <person name="Kazmierczak K.M."/>
            <person name="Andrzejewski T.M."/>
            <person name="Davidsen T.M."/>
            <person name="Wayne K.J."/>
            <person name="Tettelin H."/>
            <person name="Glass J.I."/>
            <person name="Rusch D."/>
            <person name="Podicherti R."/>
            <person name="Tsui H.-C.T."/>
            <person name="Winkler M.E."/>
        </authorList>
    </citation>
    <scope>NUCLEOTIDE SEQUENCE</scope>
</reference>
<dbReference type="AlphaFoldDB" id="A0A382EGI0"/>
<dbReference type="EMBL" id="UINC01044410">
    <property type="protein sequence ID" value="SVB49838.1"/>
    <property type="molecule type" value="Genomic_DNA"/>
</dbReference>